<organism evidence="2">
    <name type="scientific">Anopheles darlingi</name>
    <name type="common">Mosquito</name>
    <dbReference type="NCBI Taxonomy" id="43151"/>
    <lineage>
        <taxon>Eukaryota</taxon>
        <taxon>Metazoa</taxon>
        <taxon>Ecdysozoa</taxon>
        <taxon>Arthropoda</taxon>
        <taxon>Hexapoda</taxon>
        <taxon>Insecta</taxon>
        <taxon>Pterygota</taxon>
        <taxon>Neoptera</taxon>
        <taxon>Endopterygota</taxon>
        <taxon>Diptera</taxon>
        <taxon>Nematocera</taxon>
        <taxon>Culicoidea</taxon>
        <taxon>Culicidae</taxon>
        <taxon>Anophelinae</taxon>
        <taxon>Anopheles</taxon>
    </lineage>
</organism>
<proteinExistence type="predicted"/>
<reference evidence="2" key="1">
    <citation type="submission" date="2018-01" db="EMBL/GenBank/DDBJ databases">
        <title>An insight into the sialome of Amazonian anophelines.</title>
        <authorList>
            <person name="Ribeiro J.M."/>
            <person name="Scarpassa V."/>
            <person name="Calvo E."/>
        </authorList>
    </citation>
    <scope>NUCLEOTIDE SEQUENCE</scope>
</reference>
<evidence type="ECO:0000256" key="1">
    <source>
        <dbReference type="SAM" id="SignalP"/>
    </source>
</evidence>
<dbReference type="AlphaFoldDB" id="A0A2M4DNL7"/>
<dbReference type="EMBL" id="GGFL01014979">
    <property type="protein sequence ID" value="MBW79157.1"/>
    <property type="molecule type" value="Transcribed_RNA"/>
</dbReference>
<protein>
    <submittedName>
        <fullName evidence="2">Putative secreted protein</fullName>
    </submittedName>
</protein>
<name>A0A2M4DNL7_ANODA</name>
<accession>A0A2M4DNL7</accession>
<feature type="chain" id="PRO_5014785828" evidence="1">
    <location>
        <begin position="31"/>
        <end position="86"/>
    </location>
</feature>
<sequence>MITKTTTTIIETTLHFPLCLSALCWTAVRSLESICVIGSTSRLRSCAKIRRPLALRALSIYFWFSPNSPEGAQVLGTPSWIRFSHY</sequence>
<keyword evidence="1" id="KW-0732">Signal</keyword>
<evidence type="ECO:0000313" key="2">
    <source>
        <dbReference type="EMBL" id="MBW79157.1"/>
    </source>
</evidence>
<feature type="signal peptide" evidence="1">
    <location>
        <begin position="1"/>
        <end position="30"/>
    </location>
</feature>